<sequence length="180" mass="19203">MDENGMDFPNRIDYRFRLEKGPERLKLGSLEHSTSAAVGAPAGGAHAPPSPADPDAPLGGLLAVGRRSPDLQRALSTVLRFAKTERRHVLGNLAATASSTSVRCPPGSGQHYPRLRVHSAPTLLRRCGTQVSGSQLQSACSPTTAASHIKVRLYCAFAATRRLPPRLRAGSEREEGHPPS</sequence>
<dbReference type="AlphaFoldDB" id="A0A0E0RKG4"/>
<dbReference type="HOGENOM" id="CLU_1498649_0_0_1"/>
<organism evidence="2 3">
    <name type="scientific">Oryza rufipogon</name>
    <name type="common">Brownbeard rice</name>
    <name type="synonym">Asian wild rice</name>
    <dbReference type="NCBI Taxonomy" id="4529"/>
    <lineage>
        <taxon>Eukaryota</taxon>
        <taxon>Viridiplantae</taxon>
        <taxon>Streptophyta</taxon>
        <taxon>Embryophyta</taxon>
        <taxon>Tracheophyta</taxon>
        <taxon>Spermatophyta</taxon>
        <taxon>Magnoliopsida</taxon>
        <taxon>Liliopsida</taxon>
        <taxon>Poales</taxon>
        <taxon>Poaceae</taxon>
        <taxon>BOP clade</taxon>
        <taxon>Oryzoideae</taxon>
        <taxon>Oryzeae</taxon>
        <taxon>Oryzinae</taxon>
        <taxon>Oryza</taxon>
    </lineage>
</organism>
<reference evidence="3" key="1">
    <citation type="submission" date="2013-06" db="EMBL/GenBank/DDBJ databases">
        <authorList>
            <person name="Zhao Q."/>
        </authorList>
    </citation>
    <scope>NUCLEOTIDE SEQUENCE</scope>
    <source>
        <strain evidence="3">cv. W1943</strain>
    </source>
</reference>
<evidence type="ECO:0000313" key="2">
    <source>
        <dbReference type="EnsemblPlants" id="ORUFI12G22260.1"/>
    </source>
</evidence>
<dbReference type="Gramene" id="ORUFI12G22260.1">
    <property type="protein sequence ID" value="ORUFI12G22260.1"/>
    <property type="gene ID" value="ORUFI12G22260"/>
</dbReference>
<evidence type="ECO:0000256" key="1">
    <source>
        <dbReference type="SAM" id="MobiDB-lite"/>
    </source>
</evidence>
<evidence type="ECO:0000313" key="3">
    <source>
        <dbReference type="Proteomes" id="UP000008022"/>
    </source>
</evidence>
<accession>A0A0E0RKG4</accession>
<proteinExistence type="predicted"/>
<dbReference type="EnsemblPlants" id="ORUFI12G22260.1">
    <property type="protein sequence ID" value="ORUFI12G22260.1"/>
    <property type="gene ID" value="ORUFI12G22260"/>
</dbReference>
<protein>
    <submittedName>
        <fullName evidence="2">Uncharacterized protein</fullName>
    </submittedName>
</protein>
<feature type="region of interest" description="Disordered" evidence="1">
    <location>
        <begin position="36"/>
        <end position="58"/>
    </location>
</feature>
<dbReference type="OMA" id="FPNRIDY"/>
<keyword evidence="3" id="KW-1185">Reference proteome</keyword>
<dbReference type="Proteomes" id="UP000008022">
    <property type="component" value="Unassembled WGS sequence"/>
</dbReference>
<reference evidence="2" key="2">
    <citation type="submission" date="2015-06" db="UniProtKB">
        <authorList>
            <consortium name="EnsemblPlants"/>
        </authorList>
    </citation>
    <scope>IDENTIFICATION</scope>
</reference>
<feature type="compositionally biased region" description="Low complexity" evidence="1">
    <location>
        <begin position="36"/>
        <end position="47"/>
    </location>
</feature>
<name>A0A0E0RKG4_ORYRU</name>